<evidence type="ECO:0000256" key="6">
    <source>
        <dbReference type="ARBA" id="ARBA00022989"/>
    </source>
</evidence>
<evidence type="ECO:0000313" key="12">
    <source>
        <dbReference type="EMBL" id="MDR5894909.1"/>
    </source>
</evidence>
<evidence type="ECO:0000256" key="8">
    <source>
        <dbReference type="ARBA" id="ARBA00023136"/>
    </source>
</evidence>
<evidence type="ECO:0000313" key="13">
    <source>
        <dbReference type="Proteomes" id="UP001269375"/>
    </source>
</evidence>
<feature type="transmembrane region" description="Helical" evidence="11">
    <location>
        <begin position="6"/>
        <end position="22"/>
    </location>
</feature>
<dbReference type="Gene3D" id="1.20.5.3310">
    <property type="match status" value="1"/>
</dbReference>
<organism evidence="12 13">
    <name type="scientific">Larsenimonas suaedae</name>
    <dbReference type="NCBI Taxonomy" id="1851019"/>
    <lineage>
        <taxon>Bacteria</taxon>
        <taxon>Pseudomonadati</taxon>
        <taxon>Pseudomonadota</taxon>
        <taxon>Gammaproteobacteria</taxon>
        <taxon>Oceanospirillales</taxon>
        <taxon>Halomonadaceae</taxon>
        <taxon>Larsenimonas</taxon>
    </lineage>
</organism>
<evidence type="ECO:0000256" key="10">
    <source>
        <dbReference type="SAM" id="MobiDB-lite"/>
    </source>
</evidence>
<keyword evidence="6 9" id="KW-1133">Transmembrane helix</keyword>
<name>A0ABU1GSE4_9GAMM</name>
<reference evidence="12 13" key="1">
    <citation type="submission" date="2023-04" db="EMBL/GenBank/DDBJ databases">
        <title>A long-awaited taxogenomic arrangement of the family Halomonadaceae.</title>
        <authorList>
            <person name="De La Haba R."/>
            <person name="Chuvochina M."/>
            <person name="Wittouck S."/>
            <person name="Arahal D.R."/>
            <person name="Sanchez-Porro C."/>
            <person name="Hugenholtz P."/>
            <person name="Ventosa A."/>
        </authorList>
    </citation>
    <scope>NUCLEOTIDE SEQUENCE [LARGE SCALE GENOMIC DNA]</scope>
    <source>
        <strain evidence="12 13">DSM 22428</strain>
    </source>
</reference>
<comment type="subcellular location">
    <subcellularLocation>
        <location evidence="9">Cell membrane</location>
        <topology evidence="9">Single-pass membrane protein</topology>
    </subcellularLocation>
    <subcellularLocation>
        <location evidence="1">Membrane</location>
        <topology evidence="1">Single-pass membrane protein</topology>
    </subcellularLocation>
</comment>
<gene>
    <name evidence="9 12" type="primary">tatB</name>
    <name evidence="12" type="ORF">QC825_02320</name>
</gene>
<dbReference type="PANTHER" id="PTHR33162">
    <property type="entry name" value="SEC-INDEPENDENT PROTEIN TRANSLOCASE PROTEIN TATA, CHLOROPLASTIC"/>
    <property type="match status" value="1"/>
</dbReference>
<proteinExistence type="inferred from homology"/>
<dbReference type="RefSeq" id="WP_251592675.1">
    <property type="nucleotide sequence ID" value="NZ_JAMLJI010000002.1"/>
</dbReference>
<evidence type="ECO:0000256" key="3">
    <source>
        <dbReference type="ARBA" id="ARBA00022475"/>
    </source>
</evidence>
<feature type="compositionally biased region" description="Basic and acidic residues" evidence="10">
    <location>
        <begin position="58"/>
        <end position="69"/>
    </location>
</feature>
<dbReference type="PANTHER" id="PTHR33162:SF1">
    <property type="entry name" value="SEC-INDEPENDENT PROTEIN TRANSLOCASE PROTEIN TATA, CHLOROPLASTIC"/>
    <property type="match status" value="1"/>
</dbReference>
<keyword evidence="7 9" id="KW-0811">Translocation</keyword>
<feature type="compositionally biased region" description="Polar residues" evidence="10">
    <location>
        <begin position="126"/>
        <end position="135"/>
    </location>
</feature>
<dbReference type="Pfam" id="PF02416">
    <property type="entry name" value="TatA_B_E"/>
    <property type="match status" value="1"/>
</dbReference>
<dbReference type="HAMAP" id="MF_00237">
    <property type="entry name" value="TatB"/>
    <property type="match status" value="1"/>
</dbReference>
<evidence type="ECO:0000256" key="5">
    <source>
        <dbReference type="ARBA" id="ARBA00022927"/>
    </source>
</evidence>
<evidence type="ECO:0000256" key="2">
    <source>
        <dbReference type="ARBA" id="ARBA00022448"/>
    </source>
</evidence>
<evidence type="ECO:0000256" key="1">
    <source>
        <dbReference type="ARBA" id="ARBA00004167"/>
    </source>
</evidence>
<keyword evidence="4 9" id="KW-0812">Transmembrane</keyword>
<keyword evidence="2 9" id="KW-0813">Transport</keyword>
<keyword evidence="8 9" id="KW-0472">Membrane</keyword>
<protein>
    <recommendedName>
        <fullName evidence="9">Sec-independent protein translocase protein TatB</fullName>
    </recommendedName>
</protein>
<evidence type="ECO:0000256" key="4">
    <source>
        <dbReference type="ARBA" id="ARBA00022692"/>
    </source>
</evidence>
<comment type="subunit">
    <text evidence="9">The Tat system comprises two distinct complexes: a TatABC complex, containing multiple copies of TatA, TatB and TatC subunits, and a separate TatA complex, containing only TatA subunits. Substrates initially bind to the TatABC complex, which probably triggers association of the separate TatA complex to form the active translocon.</text>
</comment>
<dbReference type="InterPro" id="IPR003369">
    <property type="entry name" value="TatA/B/E"/>
</dbReference>
<evidence type="ECO:0000256" key="7">
    <source>
        <dbReference type="ARBA" id="ARBA00023010"/>
    </source>
</evidence>
<dbReference type="NCBIfam" id="TIGR01410">
    <property type="entry name" value="tatB"/>
    <property type="match status" value="1"/>
</dbReference>
<dbReference type="PRINTS" id="PR01506">
    <property type="entry name" value="TATBPROTEIN"/>
</dbReference>
<feature type="compositionally biased region" description="Basic and acidic residues" evidence="10">
    <location>
        <begin position="76"/>
        <end position="85"/>
    </location>
</feature>
<evidence type="ECO:0000256" key="11">
    <source>
        <dbReference type="SAM" id="Phobius"/>
    </source>
</evidence>
<keyword evidence="5 9" id="KW-0653">Protein transport</keyword>
<comment type="function">
    <text evidence="9">Part of the twin-arginine translocation (Tat) system that transports large folded proteins containing a characteristic twin-arginine motif in their signal peptide across membranes. Together with TatC, TatB is part of a receptor directly interacting with Tat signal peptides. TatB may form an oligomeric binding site that transiently accommodates folded Tat precursor proteins before their translocation.</text>
</comment>
<comment type="caution">
    <text evidence="12">The sequence shown here is derived from an EMBL/GenBank/DDBJ whole genome shotgun (WGS) entry which is preliminary data.</text>
</comment>
<sequence length="142" mass="15550">MFDVGFFELMVIGVIALLVLGPERLPVAARTAGLWIGRIKRTVSNVQQDISSQLEAEELRRKMKEHEDAFSSSMDGFKRDTEESLGHYQGPSGNSRSARPSAYSPQPASNAGTEHVDDSSARVSPHSETADTTPSDKPYKDI</sequence>
<accession>A0ABU1GSE4</accession>
<keyword evidence="3 9" id="KW-1003">Cell membrane</keyword>
<dbReference type="InterPro" id="IPR018448">
    <property type="entry name" value="TatB"/>
</dbReference>
<comment type="similarity">
    <text evidence="9">Belongs to the TatB family.</text>
</comment>
<dbReference type="Proteomes" id="UP001269375">
    <property type="component" value="Unassembled WGS sequence"/>
</dbReference>
<feature type="compositionally biased region" description="Polar residues" evidence="10">
    <location>
        <begin position="91"/>
        <end position="112"/>
    </location>
</feature>
<keyword evidence="13" id="KW-1185">Reference proteome</keyword>
<feature type="region of interest" description="Disordered" evidence="10">
    <location>
        <begin position="58"/>
        <end position="142"/>
    </location>
</feature>
<evidence type="ECO:0000256" key="9">
    <source>
        <dbReference type="HAMAP-Rule" id="MF_00237"/>
    </source>
</evidence>
<dbReference type="EMBL" id="JARWAO010000001">
    <property type="protein sequence ID" value="MDR5894909.1"/>
    <property type="molecule type" value="Genomic_DNA"/>
</dbReference>